<dbReference type="PROSITE" id="PS50853">
    <property type="entry name" value="FN3"/>
    <property type="match status" value="4"/>
</dbReference>
<dbReference type="InterPro" id="IPR001304">
    <property type="entry name" value="C-type_lectin-like"/>
</dbReference>
<evidence type="ECO:0000256" key="2">
    <source>
        <dbReference type="SAM" id="SignalP"/>
    </source>
</evidence>
<dbReference type="InterPro" id="IPR036116">
    <property type="entry name" value="FN3_sf"/>
</dbReference>
<feature type="signal peptide" evidence="2">
    <location>
        <begin position="1"/>
        <end position="19"/>
    </location>
</feature>
<gene>
    <name evidence="5" type="ORF">J4Q44_G00054650</name>
</gene>
<feature type="chain" id="PRO_5042887700" evidence="2">
    <location>
        <begin position="20"/>
        <end position="734"/>
    </location>
</feature>
<feature type="domain" description="C-type lectin" evidence="3">
    <location>
        <begin position="18"/>
        <end position="99"/>
    </location>
</feature>
<evidence type="ECO:0000313" key="6">
    <source>
        <dbReference type="Proteomes" id="UP001356427"/>
    </source>
</evidence>
<dbReference type="PANTHER" id="PTHR46708:SF11">
    <property type="entry name" value="RECEPTOR-TYPE TYROSINE-PROTEIN PHOSPHATASE ETA-LIKE"/>
    <property type="match status" value="1"/>
</dbReference>
<dbReference type="InterPro" id="IPR016186">
    <property type="entry name" value="C-type_lectin-like/link_sf"/>
</dbReference>
<feature type="domain" description="Fibronectin type-III" evidence="4">
    <location>
        <begin position="317"/>
        <end position="402"/>
    </location>
</feature>
<protein>
    <submittedName>
        <fullName evidence="5">Uncharacterized protein</fullName>
    </submittedName>
</protein>
<organism evidence="5 6">
    <name type="scientific">Coregonus suidteri</name>
    <dbReference type="NCBI Taxonomy" id="861788"/>
    <lineage>
        <taxon>Eukaryota</taxon>
        <taxon>Metazoa</taxon>
        <taxon>Chordata</taxon>
        <taxon>Craniata</taxon>
        <taxon>Vertebrata</taxon>
        <taxon>Euteleostomi</taxon>
        <taxon>Actinopterygii</taxon>
        <taxon>Neopterygii</taxon>
        <taxon>Teleostei</taxon>
        <taxon>Protacanthopterygii</taxon>
        <taxon>Salmoniformes</taxon>
        <taxon>Salmonidae</taxon>
        <taxon>Coregoninae</taxon>
        <taxon>Coregonus</taxon>
    </lineage>
</organism>
<feature type="domain" description="Fibronectin type-III" evidence="4">
    <location>
        <begin position="230"/>
        <end position="316"/>
    </location>
</feature>
<evidence type="ECO:0000256" key="1">
    <source>
        <dbReference type="ARBA" id="ARBA00022737"/>
    </source>
</evidence>
<feature type="domain" description="Fibronectin type-III" evidence="4">
    <location>
        <begin position="403"/>
        <end position="496"/>
    </location>
</feature>
<dbReference type="Pfam" id="PF00059">
    <property type="entry name" value="Lectin_C"/>
    <property type="match status" value="1"/>
</dbReference>
<evidence type="ECO:0000259" key="4">
    <source>
        <dbReference type="PROSITE" id="PS50853"/>
    </source>
</evidence>
<dbReference type="AlphaFoldDB" id="A0AAN8MCE0"/>
<dbReference type="InterPro" id="IPR050991">
    <property type="entry name" value="ECM_Regulatory_Proteins"/>
</dbReference>
<dbReference type="Proteomes" id="UP001356427">
    <property type="component" value="Unassembled WGS sequence"/>
</dbReference>
<evidence type="ECO:0000259" key="3">
    <source>
        <dbReference type="PROSITE" id="PS50041"/>
    </source>
</evidence>
<dbReference type="CDD" id="cd00037">
    <property type="entry name" value="CLECT"/>
    <property type="match status" value="1"/>
</dbReference>
<sequence length="734" mass="82112">MDRIQHLILWAVLVECCVAERQYFLHSNSSTWEQARLHCQACYKEMVSLTPDNIQQLAQNLNSSYWIGLRKTLNNGSFPWSSWSNGDPVTFQNWYPGRPILSKPKDPVNNIFNYNNYSIPPNDCGCCCPSQSNPASVPLTSTTDYSFTENENMTALSTMTPDVTTMTSVMTSGPTFFTGVTGGTNGTNGTNETATDVYIEEPCIALLSFGLWFDKICSELLPYICYEDRFYGNAKITNKTLHNATLSWTRGPGDISGYRVEVKSTDYNLTLNHSSLNRTYDLSNLTAGTQYRVQVFPIKCWRDLNPQNVSFYTKPDVIKYINITNVSETNIFLSWPAPEGNRGFYSIQVRDQPNLNMNTRTESAEVKGLIPGGLYMFEVNANVEDMSIEGDQTNITSYSKPGKVSNLKASASTKDSVDFQWKQPAGNTSGYRVEVWVEENNKTRSNITQKTQTGTNFTAKNLPSGAKIWLSVVALVPDGSVEGELSAAMGLTTPDKVRNLLLVPTADTINVTWTLPQGNFETFSVQLKLNFSNKEVENSITNASHISFPKLMAGVAYNVTVTTLNGNLKSEPESVTNFTLPLPPKSAKINFFNNSHVNLTWQAPTGVQDVQITYLVKYSAEFWNDTEIHETTNTSYMFLKLKAGTNYIFEVRVKAGTQESDPIQTSQTTNATVRVQTMTMECASSKPSFCEDIGARTEVLKQLQERFSKTFSSKVQDNSSWVNNVFWELAWREA</sequence>
<accession>A0AAN8MCE0</accession>
<comment type="caution">
    <text evidence="5">The sequence shown here is derived from an EMBL/GenBank/DDBJ whole genome shotgun (WGS) entry which is preliminary data.</text>
</comment>
<feature type="domain" description="Fibronectin type-III" evidence="4">
    <location>
        <begin position="583"/>
        <end position="675"/>
    </location>
</feature>
<keyword evidence="1" id="KW-0677">Repeat</keyword>
<dbReference type="Gene3D" id="2.60.40.10">
    <property type="entry name" value="Immunoglobulins"/>
    <property type="match status" value="5"/>
</dbReference>
<dbReference type="SUPFAM" id="SSF49265">
    <property type="entry name" value="Fibronectin type III"/>
    <property type="match status" value="3"/>
</dbReference>
<name>A0AAN8MCE0_9TELE</name>
<dbReference type="CDD" id="cd00063">
    <property type="entry name" value="FN3"/>
    <property type="match status" value="5"/>
</dbReference>
<dbReference type="SUPFAM" id="SSF56436">
    <property type="entry name" value="C-type lectin-like"/>
    <property type="match status" value="1"/>
</dbReference>
<dbReference type="PANTHER" id="PTHR46708">
    <property type="entry name" value="TENASCIN"/>
    <property type="match status" value="1"/>
</dbReference>
<dbReference type="Pfam" id="PF00041">
    <property type="entry name" value="fn3"/>
    <property type="match status" value="5"/>
</dbReference>
<dbReference type="Gene3D" id="3.10.100.10">
    <property type="entry name" value="Mannose-Binding Protein A, subunit A"/>
    <property type="match status" value="1"/>
</dbReference>
<dbReference type="InterPro" id="IPR016187">
    <property type="entry name" value="CTDL_fold"/>
</dbReference>
<dbReference type="EMBL" id="JAGTTL010000004">
    <property type="protein sequence ID" value="KAK6323126.1"/>
    <property type="molecule type" value="Genomic_DNA"/>
</dbReference>
<dbReference type="SMART" id="SM00060">
    <property type="entry name" value="FN3"/>
    <property type="match status" value="5"/>
</dbReference>
<dbReference type="InterPro" id="IPR013783">
    <property type="entry name" value="Ig-like_fold"/>
</dbReference>
<keyword evidence="2" id="KW-0732">Signal</keyword>
<proteinExistence type="predicted"/>
<evidence type="ECO:0000313" key="5">
    <source>
        <dbReference type="EMBL" id="KAK6323126.1"/>
    </source>
</evidence>
<reference evidence="5 6" key="1">
    <citation type="submission" date="2021-04" db="EMBL/GenBank/DDBJ databases">
        <authorList>
            <person name="De Guttry C."/>
            <person name="Zahm M."/>
            <person name="Klopp C."/>
            <person name="Cabau C."/>
            <person name="Louis A."/>
            <person name="Berthelot C."/>
            <person name="Parey E."/>
            <person name="Roest Crollius H."/>
            <person name="Montfort J."/>
            <person name="Robinson-Rechavi M."/>
            <person name="Bucao C."/>
            <person name="Bouchez O."/>
            <person name="Gislard M."/>
            <person name="Lluch J."/>
            <person name="Milhes M."/>
            <person name="Lampietro C."/>
            <person name="Lopez Roques C."/>
            <person name="Donnadieu C."/>
            <person name="Braasch I."/>
            <person name="Desvignes T."/>
            <person name="Postlethwait J."/>
            <person name="Bobe J."/>
            <person name="Wedekind C."/>
            <person name="Guiguen Y."/>
        </authorList>
    </citation>
    <scope>NUCLEOTIDE SEQUENCE [LARGE SCALE GENOMIC DNA]</scope>
    <source>
        <strain evidence="5">Cs_M1</strain>
        <tissue evidence="5">Blood</tissue>
    </source>
</reference>
<dbReference type="PROSITE" id="PS50041">
    <property type="entry name" value="C_TYPE_LECTIN_2"/>
    <property type="match status" value="1"/>
</dbReference>
<keyword evidence="6" id="KW-1185">Reference proteome</keyword>
<dbReference type="InterPro" id="IPR003961">
    <property type="entry name" value="FN3_dom"/>
</dbReference>